<keyword evidence="2" id="KW-1185">Reference proteome</keyword>
<name>A0ABY6Z9D2_9BACL</name>
<keyword evidence="1" id="KW-0614">Plasmid</keyword>
<dbReference type="PANTHER" id="PTHR20854:SF4">
    <property type="entry name" value="INOSITOL-1-MONOPHOSPHATASE-RELATED"/>
    <property type="match status" value="1"/>
</dbReference>
<dbReference type="InterPro" id="IPR000760">
    <property type="entry name" value="Inositol_monophosphatase-like"/>
</dbReference>
<proteinExistence type="predicted"/>
<geneLocation type="plasmid" evidence="1 2">
    <name>unnamed1</name>
</geneLocation>
<organism evidence="1 2">
    <name type="scientific">Alicyclobacillus dauci</name>
    <dbReference type="NCBI Taxonomy" id="1475485"/>
    <lineage>
        <taxon>Bacteria</taxon>
        <taxon>Bacillati</taxon>
        <taxon>Bacillota</taxon>
        <taxon>Bacilli</taxon>
        <taxon>Bacillales</taxon>
        <taxon>Alicyclobacillaceae</taxon>
        <taxon>Alicyclobacillus</taxon>
    </lineage>
</organism>
<evidence type="ECO:0000313" key="1">
    <source>
        <dbReference type="EMBL" id="WAH39343.1"/>
    </source>
</evidence>
<sequence length="87" mass="9298">MMGSVSLQLAYIACGRFDGYWEHGFDMVDWLAGALLVQEAGGKVTDTTNGSLAWPSAGIVAANTVLHPRLLASLETQSHDVFTVDTD</sequence>
<dbReference type="RefSeq" id="WP_268047061.1">
    <property type="nucleotide sequence ID" value="NZ_CP104065.1"/>
</dbReference>
<dbReference type="Pfam" id="PF00459">
    <property type="entry name" value="Inositol_P"/>
    <property type="match status" value="1"/>
</dbReference>
<evidence type="ECO:0008006" key="3">
    <source>
        <dbReference type="Google" id="ProtNLM"/>
    </source>
</evidence>
<protein>
    <recommendedName>
        <fullName evidence="3">Myo-inositol-1(Or 4)-monophosphatase</fullName>
    </recommendedName>
</protein>
<dbReference type="Proteomes" id="UP001164803">
    <property type="component" value="Plasmid unnamed1"/>
</dbReference>
<dbReference type="PANTHER" id="PTHR20854">
    <property type="entry name" value="INOSITOL MONOPHOSPHATASE"/>
    <property type="match status" value="1"/>
</dbReference>
<dbReference type="EMBL" id="CP104065">
    <property type="protein sequence ID" value="WAH39343.1"/>
    <property type="molecule type" value="Genomic_DNA"/>
</dbReference>
<reference evidence="1" key="1">
    <citation type="submission" date="2022-08" db="EMBL/GenBank/DDBJ databases">
        <title>Alicyclobacillus dauci DSM2870, complete genome.</title>
        <authorList>
            <person name="Wang Q."/>
            <person name="Cai R."/>
            <person name="Wang Z."/>
        </authorList>
    </citation>
    <scope>NUCLEOTIDE SEQUENCE</scope>
    <source>
        <strain evidence="1">DSM 28700</strain>
        <plasmid evidence="1">unnamed1</plasmid>
    </source>
</reference>
<dbReference type="Gene3D" id="3.40.190.80">
    <property type="match status" value="1"/>
</dbReference>
<dbReference type="SUPFAM" id="SSF56655">
    <property type="entry name" value="Carbohydrate phosphatase"/>
    <property type="match status" value="1"/>
</dbReference>
<evidence type="ECO:0000313" key="2">
    <source>
        <dbReference type="Proteomes" id="UP001164803"/>
    </source>
</evidence>
<accession>A0ABY6Z9D2</accession>
<gene>
    <name evidence="1" type="ORF">NZD86_23540</name>
</gene>